<dbReference type="Gene3D" id="6.10.140.2220">
    <property type="match status" value="1"/>
</dbReference>
<reference evidence="6 7" key="1">
    <citation type="journal article" date="2018" name="Nat. Ecol. Evol.">
        <title>Genomic signatures of mitonuclear coevolution across populations of Tigriopus californicus.</title>
        <authorList>
            <person name="Barreto F.S."/>
            <person name="Watson E.T."/>
            <person name="Lima T.G."/>
            <person name="Willett C.S."/>
            <person name="Edmands S."/>
            <person name="Li W."/>
            <person name="Burton R.S."/>
        </authorList>
    </citation>
    <scope>NUCLEOTIDE SEQUENCE [LARGE SCALE GENOMIC DNA]</scope>
    <source>
        <strain evidence="6 7">San Diego</strain>
    </source>
</reference>
<evidence type="ECO:0000256" key="2">
    <source>
        <dbReference type="ARBA" id="ARBA00022771"/>
    </source>
</evidence>
<dbReference type="Pfam" id="PF01753">
    <property type="entry name" value="zf-MYND"/>
    <property type="match status" value="1"/>
</dbReference>
<dbReference type="InterPro" id="IPR046824">
    <property type="entry name" value="Mss51-like_C"/>
</dbReference>
<organism evidence="6 7">
    <name type="scientific">Tigriopus californicus</name>
    <name type="common">Marine copepod</name>
    <dbReference type="NCBI Taxonomy" id="6832"/>
    <lineage>
        <taxon>Eukaryota</taxon>
        <taxon>Metazoa</taxon>
        <taxon>Ecdysozoa</taxon>
        <taxon>Arthropoda</taxon>
        <taxon>Crustacea</taxon>
        <taxon>Multicrustacea</taxon>
        <taxon>Hexanauplia</taxon>
        <taxon>Copepoda</taxon>
        <taxon>Harpacticoida</taxon>
        <taxon>Harpacticidae</taxon>
        <taxon>Tigriopus</taxon>
    </lineage>
</organism>
<dbReference type="SUPFAM" id="SSF144232">
    <property type="entry name" value="HIT/MYND zinc finger-like"/>
    <property type="match status" value="1"/>
</dbReference>
<evidence type="ECO:0000313" key="7">
    <source>
        <dbReference type="Proteomes" id="UP000318571"/>
    </source>
</evidence>
<evidence type="ECO:0000313" key="6">
    <source>
        <dbReference type="EMBL" id="TRY63797.1"/>
    </source>
</evidence>
<evidence type="ECO:0000256" key="1">
    <source>
        <dbReference type="ARBA" id="ARBA00022723"/>
    </source>
</evidence>
<sequence length="374" mass="42725">MNAEAGFEDGAPVLTVPHYHWGSCMVCHTPATPSQPLKRCSRCHSMFYCSAAHQKAHWKQHKRLCSYLSSAADAVGSELFFAAGEATDTEDDPKRNWSTFKLNAAMMADIILGDLEVWEKEMFLFPRACRVYFKKTKMVEMTALPPTEQIRMRFLTDRLSGPMTLLYGMEKTSVRGGKTLPDVEELTIHIVGSNVVEMVGIIRWEYVLHQVPKCSRLHVIFIGPELAPEEPEGIIEELGACAECQDMGREMNYEIRRSLYKDYCESHDYTLPDLVAVFNCGFHENESNPGQETWKDSLPFLIQHCSVPLIFTSYCQSEAAKDLESMQKTGKNFDTVLCKEINPFQSYRPFRDHECDMNRDVFYTNQYLSIIKAS</sequence>
<keyword evidence="1" id="KW-0479">Metal-binding</keyword>
<accession>A0A553NED0</accession>
<protein>
    <recommendedName>
        <fullName evidence="5">MYND-type domain-containing protein</fullName>
    </recommendedName>
</protein>
<dbReference type="Pfam" id="PF20179">
    <property type="entry name" value="MSS51_C"/>
    <property type="match status" value="1"/>
</dbReference>
<evidence type="ECO:0000256" key="4">
    <source>
        <dbReference type="PROSITE-ProRule" id="PRU00134"/>
    </source>
</evidence>
<dbReference type="Proteomes" id="UP000318571">
    <property type="component" value="Chromosome 10"/>
</dbReference>
<keyword evidence="3" id="KW-0862">Zinc</keyword>
<evidence type="ECO:0000259" key="5">
    <source>
        <dbReference type="PROSITE" id="PS50865"/>
    </source>
</evidence>
<dbReference type="InterPro" id="IPR002893">
    <property type="entry name" value="Znf_MYND"/>
</dbReference>
<dbReference type="AlphaFoldDB" id="A0A553NED0"/>
<dbReference type="PANTHER" id="PTHR28069:SF2">
    <property type="entry name" value="GH20023P"/>
    <property type="match status" value="1"/>
</dbReference>
<comment type="caution">
    <text evidence="6">The sequence shown here is derived from an EMBL/GenBank/DDBJ whole genome shotgun (WGS) entry which is preliminary data.</text>
</comment>
<proteinExistence type="predicted"/>
<dbReference type="OMA" id="FHENESN"/>
<keyword evidence="2 4" id="KW-0863">Zinc-finger</keyword>
<dbReference type="PANTHER" id="PTHR28069">
    <property type="entry name" value="GH20023P"/>
    <property type="match status" value="1"/>
</dbReference>
<name>A0A553NED0_TIGCA</name>
<keyword evidence="7" id="KW-1185">Reference proteome</keyword>
<dbReference type="PROSITE" id="PS50865">
    <property type="entry name" value="ZF_MYND_2"/>
    <property type="match status" value="1"/>
</dbReference>
<gene>
    <name evidence="6" type="ORF">TCAL_07284</name>
</gene>
<dbReference type="GO" id="GO:0008270">
    <property type="term" value="F:zinc ion binding"/>
    <property type="evidence" value="ECO:0007669"/>
    <property type="project" value="UniProtKB-KW"/>
</dbReference>
<evidence type="ECO:0000256" key="3">
    <source>
        <dbReference type="ARBA" id="ARBA00022833"/>
    </source>
</evidence>
<dbReference type="EMBL" id="VCGU01000458">
    <property type="protein sequence ID" value="TRY63797.1"/>
    <property type="molecule type" value="Genomic_DNA"/>
</dbReference>
<feature type="domain" description="MYND-type" evidence="5">
    <location>
        <begin position="24"/>
        <end position="65"/>
    </location>
</feature>